<evidence type="ECO:0000256" key="10">
    <source>
        <dbReference type="ARBA" id="ARBA00023114"/>
    </source>
</evidence>
<organism evidence="18 19">
    <name type="scientific">Polaribacter reichenbachii</name>
    <dbReference type="NCBI Taxonomy" id="996801"/>
    <lineage>
        <taxon>Bacteria</taxon>
        <taxon>Pseudomonadati</taxon>
        <taxon>Bacteroidota</taxon>
        <taxon>Flavobacteriia</taxon>
        <taxon>Flavobacteriales</taxon>
        <taxon>Flavobacteriaceae</taxon>
    </lineage>
</organism>
<dbReference type="STRING" id="996801.BW723_09755"/>
<feature type="transmembrane region" description="Helical" evidence="15">
    <location>
        <begin position="238"/>
        <end position="256"/>
    </location>
</feature>
<gene>
    <name evidence="18" type="ORF">LPB301_06720</name>
</gene>
<evidence type="ECO:0000256" key="8">
    <source>
        <dbReference type="ARBA" id="ARBA00023047"/>
    </source>
</evidence>
<dbReference type="PROSITE" id="PS51257">
    <property type="entry name" value="PROKAR_LIPOPROTEIN"/>
    <property type="match status" value="1"/>
</dbReference>
<dbReference type="GO" id="GO:0046930">
    <property type="term" value="C:pore complex"/>
    <property type="evidence" value="ECO:0007669"/>
    <property type="project" value="UniProtKB-KW"/>
</dbReference>
<sequence length="257" mass="28898">MIKKSTHYLIIFTLILTSSCSSKKDLIYFQFDEIDQSKVSNDYQLKFKPDDLLQIIVSSEDLISAQPFNLPVISSSVTTVNAQGNPKLMSYLVDKNGEIEFPVLGKLKLGGLTRIEAIELIKNRLTPSYLKDPVVNILITNFKITVIGDVSKPLVYNVDNERITILDAIGFAGDLSISGKRQNVTVIREENNMKNKYVVDLTSNKIITSPVYYLQQNDVIYIEQNYAKMQDASYTRNTGLFISLGSVIISLLTILTR</sequence>
<evidence type="ECO:0000256" key="9">
    <source>
        <dbReference type="ARBA" id="ARBA00023065"/>
    </source>
</evidence>
<evidence type="ECO:0000256" key="14">
    <source>
        <dbReference type="ARBA" id="ARBA00023288"/>
    </source>
</evidence>
<evidence type="ECO:0000313" key="19">
    <source>
        <dbReference type="Proteomes" id="UP000092612"/>
    </source>
</evidence>
<evidence type="ECO:0000256" key="13">
    <source>
        <dbReference type="ARBA" id="ARBA00023237"/>
    </source>
</evidence>
<keyword evidence="14" id="KW-0449">Lipoprotein</keyword>
<evidence type="ECO:0000256" key="7">
    <source>
        <dbReference type="ARBA" id="ARBA00022729"/>
    </source>
</evidence>
<evidence type="ECO:0000256" key="4">
    <source>
        <dbReference type="ARBA" id="ARBA00022452"/>
    </source>
</evidence>
<keyword evidence="9" id="KW-0406">Ion transport</keyword>
<evidence type="ECO:0000256" key="3">
    <source>
        <dbReference type="ARBA" id="ARBA00022448"/>
    </source>
</evidence>
<evidence type="ECO:0000256" key="1">
    <source>
        <dbReference type="ARBA" id="ARBA00004571"/>
    </source>
</evidence>
<feature type="domain" description="Polysaccharide export protein N-terminal" evidence="16">
    <location>
        <begin position="41"/>
        <end position="139"/>
    </location>
</feature>
<feature type="domain" description="SLBB" evidence="17">
    <location>
        <begin position="143"/>
        <end position="222"/>
    </location>
</feature>
<name>A0A1B8U3L4_9FLAO</name>
<dbReference type="GO" id="GO:0009279">
    <property type="term" value="C:cell outer membrane"/>
    <property type="evidence" value="ECO:0007669"/>
    <property type="project" value="UniProtKB-SubCell"/>
</dbReference>
<dbReference type="InterPro" id="IPR054765">
    <property type="entry name" value="SLBB_dom"/>
</dbReference>
<dbReference type="PANTHER" id="PTHR33619">
    <property type="entry name" value="POLYSACCHARIDE EXPORT PROTEIN GFCE-RELATED"/>
    <property type="match status" value="1"/>
</dbReference>
<evidence type="ECO:0000256" key="15">
    <source>
        <dbReference type="SAM" id="Phobius"/>
    </source>
</evidence>
<dbReference type="Proteomes" id="UP000092612">
    <property type="component" value="Unassembled WGS sequence"/>
</dbReference>
<keyword evidence="5 18" id="KW-0762">Sugar transport</keyword>
<comment type="similarity">
    <text evidence="2">Belongs to the BexD/CtrA/VexA family.</text>
</comment>
<keyword evidence="15" id="KW-1133">Transmembrane helix</keyword>
<keyword evidence="7" id="KW-0732">Signal</keyword>
<comment type="subcellular location">
    <subcellularLocation>
        <location evidence="1">Cell outer membrane</location>
        <topology evidence="1">Multi-pass membrane protein</topology>
    </subcellularLocation>
</comment>
<proteinExistence type="inferred from homology"/>
<evidence type="ECO:0000256" key="12">
    <source>
        <dbReference type="ARBA" id="ARBA00023139"/>
    </source>
</evidence>
<dbReference type="EMBL" id="LSFL01000015">
    <property type="protein sequence ID" value="OBY66379.1"/>
    <property type="molecule type" value="Genomic_DNA"/>
</dbReference>
<evidence type="ECO:0000259" key="16">
    <source>
        <dbReference type="Pfam" id="PF02563"/>
    </source>
</evidence>
<keyword evidence="13" id="KW-0998">Cell outer membrane</keyword>
<keyword evidence="10" id="KW-0626">Porin</keyword>
<dbReference type="KEGG" id="prn:BW723_09755"/>
<evidence type="ECO:0000259" key="17">
    <source>
        <dbReference type="Pfam" id="PF22461"/>
    </source>
</evidence>
<evidence type="ECO:0000256" key="6">
    <source>
        <dbReference type="ARBA" id="ARBA00022692"/>
    </source>
</evidence>
<accession>A0A1B8U3L4</accession>
<comment type="caution">
    <text evidence="18">The sequence shown here is derived from an EMBL/GenBank/DDBJ whole genome shotgun (WGS) entry which is preliminary data.</text>
</comment>
<dbReference type="GO" id="GO:0015288">
    <property type="term" value="F:porin activity"/>
    <property type="evidence" value="ECO:0007669"/>
    <property type="project" value="UniProtKB-KW"/>
</dbReference>
<dbReference type="Gene3D" id="3.10.560.10">
    <property type="entry name" value="Outer membrane lipoprotein wza domain like"/>
    <property type="match status" value="1"/>
</dbReference>
<dbReference type="GO" id="GO:0015159">
    <property type="term" value="F:polysaccharide transmembrane transporter activity"/>
    <property type="evidence" value="ECO:0007669"/>
    <property type="project" value="InterPro"/>
</dbReference>
<dbReference type="Pfam" id="PF22461">
    <property type="entry name" value="SLBB_2"/>
    <property type="match status" value="1"/>
</dbReference>
<keyword evidence="19" id="KW-1185">Reference proteome</keyword>
<evidence type="ECO:0000256" key="5">
    <source>
        <dbReference type="ARBA" id="ARBA00022597"/>
    </source>
</evidence>
<dbReference type="InterPro" id="IPR049712">
    <property type="entry name" value="Poly_export"/>
</dbReference>
<keyword evidence="4" id="KW-1134">Transmembrane beta strand</keyword>
<dbReference type="GO" id="GO:0006811">
    <property type="term" value="P:monoatomic ion transport"/>
    <property type="evidence" value="ECO:0007669"/>
    <property type="project" value="UniProtKB-KW"/>
</dbReference>
<keyword evidence="12" id="KW-0564">Palmitate</keyword>
<evidence type="ECO:0000256" key="11">
    <source>
        <dbReference type="ARBA" id="ARBA00023136"/>
    </source>
</evidence>
<keyword evidence="6 15" id="KW-0812">Transmembrane</keyword>
<keyword evidence="11 15" id="KW-0472">Membrane</keyword>
<evidence type="ECO:0000313" key="18">
    <source>
        <dbReference type="EMBL" id="OBY66379.1"/>
    </source>
</evidence>
<protein>
    <submittedName>
        <fullName evidence="18">Sugar transporter</fullName>
    </submittedName>
</protein>
<dbReference type="AlphaFoldDB" id="A0A1B8U3L4"/>
<reference evidence="19" key="1">
    <citation type="submission" date="2016-02" db="EMBL/GenBank/DDBJ databases">
        <title>Paenibacillus sp. LPB0068, isolated from Crassostrea gigas.</title>
        <authorList>
            <person name="Shin S.-K."/>
            <person name="Yi H."/>
        </authorList>
    </citation>
    <scope>NUCLEOTIDE SEQUENCE [LARGE SCALE GENOMIC DNA]</scope>
    <source>
        <strain evidence="19">KCTC 23969</strain>
    </source>
</reference>
<dbReference type="Pfam" id="PF02563">
    <property type="entry name" value="Poly_export"/>
    <property type="match status" value="1"/>
</dbReference>
<keyword evidence="3" id="KW-0813">Transport</keyword>
<dbReference type="InterPro" id="IPR003715">
    <property type="entry name" value="Poly_export_N"/>
</dbReference>
<dbReference type="RefSeq" id="WP_068359473.1">
    <property type="nucleotide sequence ID" value="NZ_CP019337.1"/>
</dbReference>
<dbReference type="PANTHER" id="PTHR33619:SF3">
    <property type="entry name" value="POLYSACCHARIDE EXPORT PROTEIN GFCE-RELATED"/>
    <property type="match status" value="1"/>
</dbReference>
<evidence type="ECO:0000256" key="2">
    <source>
        <dbReference type="ARBA" id="ARBA00009450"/>
    </source>
</evidence>
<keyword evidence="8" id="KW-0625">Polysaccharide transport</keyword>